<feature type="domain" description="Chemotaxis methyl-accepting receptor HlyB-like 4HB MCP" evidence="2">
    <location>
        <begin position="8"/>
        <end position="186"/>
    </location>
</feature>
<gene>
    <name evidence="3" type="ORF">DPV69_11710</name>
</gene>
<dbReference type="InterPro" id="IPR024478">
    <property type="entry name" value="HlyB_4HB_MCP"/>
</dbReference>
<evidence type="ECO:0000313" key="3">
    <source>
        <dbReference type="EMBL" id="RWU07641.1"/>
    </source>
</evidence>
<dbReference type="OrthoDB" id="1438991at2"/>
<evidence type="ECO:0000313" key="4">
    <source>
        <dbReference type="Proteomes" id="UP000284120"/>
    </source>
</evidence>
<evidence type="ECO:0000259" key="2">
    <source>
        <dbReference type="Pfam" id="PF12729"/>
    </source>
</evidence>
<name>A0A443YUV2_9SPHI</name>
<dbReference type="AlphaFoldDB" id="A0A443YUV2"/>
<dbReference type="EMBL" id="SAYW01000003">
    <property type="protein sequence ID" value="RWU07641.1"/>
    <property type="molecule type" value="Genomic_DNA"/>
</dbReference>
<keyword evidence="1" id="KW-0812">Transmembrane</keyword>
<keyword evidence="1" id="KW-1133">Transmembrane helix</keyword>
<organism evidence="3 4">
    <name type="scientific">Pedobacter chitinilyticus</name>
    <dbReference type="NCBI Taxonomy" id="2233776"/>
    <lineage>
        <taxon>Bacteria</taxon>
        <taxon>Pseudomonadati</taxon>
        <taxon>Bacteroidota</taxon>
        <taxon>Sphingobacteriia</taxon>
        <taxon>Sphingobacteriales</taxon>
        <taxon>Sphingobacteriaceae</taxon>
        <taxon>Pedobacter</taxon>
    </lineage>
</organism>
<dbReference type="RefSeq" id="WP_128353355.1">
    <property type="nucleotide sequence ID" value="NZ_QMHN01000003.1"/>
</dbReference>
<accession>A0A443YUV2</accession>
<dbReference type="Proteomes" id="UP000284120">
    <property type="component" value="Unassembled WGS sequence"/>
</dbReference>
<dbReference type="Pfam" id="PF12729">
    <property type="entry name" value="4HB_MCP_1"/>
    <property type="match status" value="1"/>
</dbReference>
<comment type="caution">
    <text evidence="3">The sequence shown here is derived from an EMBL/GenBank/DDBJ whole genome shotgun (WGS) entry which is preliminary data.</text>
</comment>
<proteinExistence type="predicted"/>
<reference evidence="3 4" key="1">
    <citation type="submission" date="2018-06" db="EMBL/GenBank/DDBJ databases">
        <title>Pedobacter endophyticus sp. nov., an endophytic bacterium isolated from a leaf of Triticum aestivum.</title>
        <authorList>
            <person name="Zhang L."/>
        </authorList>
    </citation>
    <scope>NUCLEOTIDE SEQUENCE [LARGE SCALE GENOMIC DNA]</scope>
    <source>
        <strain evidence="3 4">CM134L-2</strain>
    </source>
</reference>
<protein>
    <recommendedName>
        <fullName evidence="2">Chemotaxis methyl-accepting receptor HlyB-like 4HB MCP domain-containing protein</fullName>
    </recommendedName>
</protein>
<sequence length="228" mass="26171">MKIAYSLKQKTKIAFLLFLIMACTILIRVLEDRSIKNMEKAFSSLYNDRLVPATDIFYISEKLYAKRFLLETFVYSDKNKLSPQQLNNKLKRYDKEIDTLLAKYEKTFLVKNEKNHLTELKVKLLENKVLEKNILLNAGTLDKSALRSLYDSSAEQSFTAISSLLSQLTKIQTVVGEQLKEESQKIVMGTNLYSTLQLILAIIIGVLIVSIIFASNVMNIRNDKFNLN</sequence>
<keyword evidence="1" id="KW-0472">Membrane</keyword>
<dbReference type="PROSITE" id="PS51257">
    <property type="entry name" value="PROKAR_LIPOPROTEIN"/>
    <property type="match status" value="1"/>
</dbReference>
<evidence type="ECO:0000256" key="1">
    <source>
        <dbReference type="SAM" id="Phobius"/>
    </source>
</evidence>
<feature type="transmembrane region" description="Helical" evidence="1">
    <location>
        <begin position="12"/>
        <end position="30"/>
    </location>
</feature>
<keyword evidence="4" id="KW-1185">Reference proteome</keyword>
<feature type="transmembrane region" description="Helical" evidence="1">
    <location>
        <begin position="198"/>
        <end position="218"/>
    </location>
</feature>